<organism evidence="2 3">
    <name type="scientific">Virgisporangium aurantiacum</name>
    <dbReference type="NCBI Taxonomy" id="175570"/>
    <lineage>
        <taxon>Bacteria</taxon>
        <taxon>Bacillati</taxon>
        <taxon>Actinomycetota</taxon>
        <taxon>Actinomycetes</taxon>
        <taxon>Micromonosporales</taxon>
        <taxon>Micromonosporaceae</taxon>
        <taxon>Virgisporangium</taxon>
    </lineage>
</organism>
<evidence type="ECO:0000256" key="1">
    <source>
        <dbReference type="SAM" id="Phobius"/>
    </source>
</evidence>
<sequence length="124" mass="12500">MASKVLGGLAVAVLSAAAWFGWMGWDTEYDVDPVTQSASGPYQAWQVIGCGVTLLVLLVGALLLGVTAPVACVAITVPFTAAWTTTAAATDDSGLFVVGAVLVFLGLAAATTVVSAVTVALRRS</sequence>
<keyword evidence="1" id="KW-0812">Transmembrane</keyword>
<evidence type="ECO:0000313" key="2">
    <source>
        <dbReference type="EMBL" id="GIJ56699.1"/>
    </source>
</evidence>
<protein>
    <submittedName>
        <fullName evidence="2">Uncharacterized protein</fullName>
    </submittedName>
</protein>
<feature type="transmembrane region" description="Helical" evidence="1">
    <location>
        <begin position="42"/>
        <end position="63"/>
    </location>
</feature>
<keyword evidence="3" id="KW-1185">Reference proteome</keyword>
<dbReference type="Proteomes" id="UP000612585">
    <property type="component" value="Unassembled WGS sequence"/>
</dbReference>
<gene>
    <name evidence="2" type="ORF">Vau01_042150</name>
</gene>
<name>A0A8J3Z3M0_9ACTN</name>
<reference evidence="2" key="1">
    <citation type="submission" date="2021-01" db="EMBL/GenBank/DDBJ databases">
        <title>Whole genome shotgun sequence of Virgisporangium aurantiacum NBRC 16421.</title>
        <authorList>
            <person name="Komaki H."/>
            <person name="Tamura T."/>
        </authorList>
    </citation>
    <scope>NUCLEOTIDE SEQUENCE</scope>
    <source>
        <strain evidence="2">NBRC 16421</strain>
    </source>
</reference>
<keyword evidence="1" id="KW-0472">Membrane</keyword>
<proteinExistence type="predicted"/>
<evidence type="ECO:0000313" key="3">
    <source>
        <dbReference type="Proteomes" id="UP000612585"/>
    </source>
</evidence>
<dbReference type="AlphaFoldDB" id="A0A8J3Z3M0"/>
<dbReference type="RefSeq" id="WP_203995464.1">
    <property type="nucleotide sequence ID" value="NZ_BOPG01000025.1"/>
</dbReference>
<feature type="transmembrane region" description="Helical" evidence="1">
    <location>
        <begin position="95"/>
        <end position="121"/>
    </location>
</feature>
<feature type="transmembrane region" description="Helical" evidence="1">
    <location>
        <begin position="70"/>
        <end position="89"/>
    </location>
</feature>
<keyword evidence="1" id="KW-1133">Transmembrane helix</keyword>
<dbReference type="EMBL" id="BOPG01000025">
    <property type="protein sequence ID" value="GIJ56699.1"/>
    <property type="molecule type" value="Genomic_DNA"/>
</dbReference>
<accession>A0A8J3Z3M0</accession>
<comment type="caution">
    <text evidence="2">The sequence shown here is derived from an EMBL/GenBank/DDBJ whole genome shotgun (WGS) entry which is preliminary data.</text>
</comment>